<dbReference type="Proteomes" id="UP000559027">
    <property type="component" value="Unassembled WGS sequence"/>
</dbReference>
<name>A0A8H5DAV6_9AGAR</name>
<evidence type="ECO:0000313" key="2">
    <source>
        <dbReference type="EMBL" id="KAF5355883.1"/>
    </source>
</evidence>
<comment type="caution">
    <text evidence="2">The sequence shown here is derived from an EMBL/GenBank/DDBJ whole genome shotgun (WGS) entry which is preliminary data.</text>
</comment>
<dbReference type="Pfam" id="PF09808">
    <property type="entry name" value="SNAPC1"/>
    <property type="match status" value="1"/>
</dbReference>
<gene>
    <name evidence="2" type="ORF">D9756_004106</name>
</gene>
<feature type="compositionally biased region" description="Basic residues" evidence="1">
    <location>
        <begin position="209"/>
        <end position="218"/>
    </location>
</feature>
<organism evidence="2 3">
    <name type="scientific">Leucocoprinus leucothites</name>
    <dbReference type="NCBI Taxonomy" id="201217"/>
    <lineage>
        <taxon>Eukaryota</taxon>
        <taxon>Fungi</taxon>
        <taxon>Dikarya</taxon>
        <taxon>Basidiomycota</taxon>
        <taxon>Agaricomycotina</taxon>
        <taxon>Agaricomycetes</taxon>
        <taxon>Agaricomycetidae</taxon>
        <taxon>Agaricales</taxon>
        <taxon>Agaricineae</taxon>
        <taxon>Agaricaceae</taxon>
        <taxon>Leucocoprinus</taxon>
    </lineage>
</organism>
<feature type="region of interest" description="Disordered" evidence="1">
    <location>
        <begin position="194"/>
        <end position="218"/>
    </location>
</feature>
<dbReference type="InterPro" id="IPR019188">
    <property type="entry name" value="SNAPC1"/>
</dbReference>
<dbReference type="EMBL" id="JAACJO010000007">
    <property type="protein sequence ID" value="KAF5355883.1"/>
    <property type="molecule type" value="Genomic_DNA"/>
</dbReference>
<dbReference type="AlphaFoldDB" id="A0A8H5DAV6"/>
<protein>
    <submittedName>
        <fullName evidence="2">Uncharacterized protein</fullName>
    </submittedName>
</protein>
<accession>A0A8H5DAV6</accession>
<proteinExistence type="predicted"/>
<sequence>MQPAPSPSAGRGDVVIQPAFFTSILYVQPLREDISALSERFRGQYSERDPAVSPFSLFKQLWRSEGWKWLHFKVFDDRARETFLLVTTRIFLEHLTEDDPMARVVGLFGAYTFYYTQPEDTAPKLHRINHIPIPIDHFHRITNLSKSLSTPDLLSLQEPVLYITSTLVKDRVFYILPSSDLGPENPRYLPREVLVSDSSPEPDPEAPKKKGRPSWRDKAKKAQVALDGLSDWLDSTPDSPVAVSAQSPIPYDDLVKYQSDRAELITALEDAGDKEALMRANMMILDRLREAQAIQNEEAGQGSVEQLSFVGVERVERAVREFDGNGRGGGVLGLLEGAWEGE</sequence>
<evidence type="ECO:0000313" key="3">
    <source>
        <dbReference type="Proteomes" id="UP000559027"/>
    </source>
</evidence>
<dbReference type="OrthoDB" id="3253083at2759"/>
<evidence type="ECO:0000256" key="1">
    <source>
        <dbReference type="SAM" id="MobiDB-lite"/>
    </source>
</evidence>
<keyword evidence="3" id="KW-1185">Reference proteome</keyword>
<reference evidence="2 3" key="1">
    <citation type="journal article" date="2020" name="ISME J.">
        <title>Uncovering the hidden diversity of litter-decomposition mechanisms in mushroom-forming fungi.</title>
        <authorList>
            <person name="Floudas D."/>
            <person name="Bentzer J."/>
            <person name="Ahren D."/>
            <person name="Johansson T."/>
            <person name="Persson P."/>
            <person name="Tunlid A."/>
        </authorList>
    </citation>
    <scope>NUCLEOTIDE SEQUENCE [LARGE SCALE GENOMIC DNA]</scope>
    <source>
        <strain evidence="2 3">CBS 146.42</strain>
    </source>
</reference>